<dbReference type="InterPro" id="IPR001452">
    <property type="entry name" value="SH3_domain"/>
</dbReference>
<dbReference type="Gene3D" id="3.30.160.60">
    <property type="entry name" value="Classic Zinc Finger"/>
    <property type="match status" value="2"/>
</dbReference>
<dbReference type="EMBL" id="JARPUR010000003">
    <property type="protein sequence ID" value="KAK4879735.1"/>
    <property type="molecule type" value="Genomic_DNA"/>
</dbReference>
<gene>
    <name evidence="11" type="ORF">RN001_007881</name>
</gene>
<dbReference type="GO" id="GO:0016192">
    <property type="term" value="P:vesicle-mediated transport"/>
    <property type="evidence" value="ECO:0007669"/>
    <property type="project" value="UniProtKB-ARBA"/>
</dbReference>
<dbReference type="GO" id="GO:0005085">
    <property type="term" value="F:guanyl-nucleotide exchange factor activity"/>
    <property type="evidence" value="ECO:0007669"/>
    <property type="project" value="UniProtKB-KW"/>
</dbReference>
<dbReference type="Proteomes" id="UP001353858">
    <property type="component" value="Unassembled WGS sequence"/>
</dbReference>
<feature type="domain" description="SH3" evidence="8">
    <location>
        <begin position="3"/>
        <end position="62"/>
    </location>
</feature>
<dbReference type="CDD" id="cd11877">
    <property type="entry name" value="SH3_PIX"/>
    <property type="match status" value="1"/>
</dbReference>
<evidence type="ECO:0000256" key="7">
    <source>
        <dbReference type="SAM" id="MobiDB-lite"/>
    </source>
</evidence>
<evidence type="ECO:0000256" key="5">
    <source>
        <dbReference type="PROSITE-ProRule" id="PRU00192"/>
    </source>
</evidence>
<dbReference type="SMART" id="SM00355">
    <property type="entry name" value="ZnF_C2H2"/>
    <property type="match status" value="7"/>
</dbReference>
<dbReference type="PRINTS" id="PR00452">
    <property type="entry name" value="SH3DOMAIN"/>
</dbReference>
<dbReference type="InterPro" id="IPR011993">
    <property type="entry name" value="PH-like_dom_sf"/>
</dbReference>
<sequence length="1102" mass="126035">MASEPLVVQAIYPFKGTNNDELCFKKGDQITITQKEEGGWWEGTLGDKTGWFPSNYVKECKDIPQASGVTSSMQQKQYRAVVLKDLIDSEKAHITEQQGLVNNFLQSLEKSTVLSHDEYQQLTGNLFEVLDTHQQLLKLVEEEEAKPSEDQRVGRLFLSWASRIKTVHQAYCSLHPRAAFILDKYKEELTTYMESCGATTPGVLVLTIGLSKPFRRLDKYSGMLQELERHLEESHVDRGDTQRSVSVYKDIAATCLAIRRQKELELQVLTGPVKGWEGQSLISLGEIIYMGSVAVGPQHHDRYLVLFPTTLLILSVSPRFSTFIYEGKLPLTGITVTRLEDSEQYKNAFEITGPLIEKRTAICQSREEANHWVELLRKHIPHRSNVVSLNSKVSPTQAEIVPQPPPHMSPLVAAQGLSSGTNRIGTGAYNSAHSTLFSSTNNLYCHRGWSASCLRPAPPLRPCLALGTASNGSPIRSSRKTSTYKEDALILDVIEAYCSNGKPKNTVNAVEVHSYIEGSSSEADKMANSIKLLKCQLKNLEINLATLSSQLTEERSARCALQTIVKTYITVNCKDFDKNMRNVKNDNKILVMPKLEDYPPKFVPTKQRYTCGANNCNYLCLSESMLRSHLQVLHINETKYKCTHCHQDFSNKEDAIDIKQILEHLRMHDLNLYKCYCCKFIHYLKDVVDTHVINNYKTPLTIIVREMCQEPIEIPIVRKQVDLTKPWCCGICDYRCRTKDYIIAHVLDRHDLDFQFKCSLCQYASDSKQLVSSHFKKEHSKRADIFVEVQYTYYQNVNSVNLDRTPICEREKSNGKQTREALTNKSNKENQLVKTAVSGRSKSDNTTKITNVPKKAKRIKNTNLQLITKKKNIRINNKSILKKNKYVCPICITFRTHTKKKMAHHLYKELNYSRYVCKVCKLKCTTYNCLKKHYKKEHLKLPETIHMLDLDLQIEESVEYALSVQDRLITNKEFDAGSKTTLQPYKKMKSRGIDESSSTKALQVHIKVPNTHQCRYCIYICKTAVDLKKHEQMHLLSKFFQRLNSDIKDVTNHQILQHSKDVHQNIVPIQVPEPSTSTNKSTTQKQKNKKTDFINIRNSYKI</sequence>
<dbReference type="InterPro" id="IPR046376">
    <property type="entry name" value="PH_Cool_Pix"/>
</dbReference>
<dbReference type="PROSITE" id="PS50003">
    <property type="entry name" value="PH_DOMAIN"/>
    <property type="match status" value="1"/>
</dbReference>
<comment type="subcellular location">
    <subcellularLocation>
        <location evidence="1">Cell projection</location>
        <location evidence="1">Lamellipodium</location>
    </subcellularLocation>
</comment>
<dbReference type="SMART" id="SM00326">
    <property type="entry name" value="SH3"/>
    <property type="match status" value="1"/>
</dbReference>
<proteinExistence type="predicted"/>
<feature type="compositionally biased region" description="Low complexity" evidence="7">
    <location>
        <begin position="1075"/>
        <end position="1085"/>
    </location>
</feature>
<dbReference type="SMART" id="SM00325">
    <property type="entry name" value="RhoGEF"/>
    <property type="match status" value="1"/>
</dbReference>
<feature type="coiled-coil region" evidence="6">
    <location>
        <begin position="523"/>
        <end position="557"/>
    </location>
</feature>
<evidence type="ECO:0000256" key="1">
    <source>
        <dbReference type="ARBA" id="ARBA00004510"/>
    </source>
</evidence>
<evidence type="ECO:0000256" key="4">
    <source>
        <dbReference type="ARBA" id="ARBA00023273"/>
    </source>
</evidence>
<evidence type="ECO:0000259" key="9">
    <source>
        <dbReference type="PROSITE" id="PS50003"/>
    </source>
</evidence>
<dbReference type="Gene3D" id="1.20.900.10">
    <property type="entry name" value="Dbl homology (DH) domain"/>
    <property type="match status" value="1"/>
</dbReference>
<dbReference type="PANTHER" id="PTHR46026">
    <property type="entry name" value="RHO-TYPE GUANINE NUCLEOTIDE EXCHANGE FACTOR, ISOFORM F"/>
    <property type="match status" value="1"/>
</dbReference>
<evidence type="ECO:0000256" key="6">
    <source>
        <dbReference type="SAM" id="Coils"/>
    </source>
</evidence>
<dbReference type="PANTHER" id="PTHR46026:SF1">
    <property type="entry name" value="RHO-TYPE GUANINE NUCLEOTIDE EXCHANGE FACTOR, ISOFORM F"/>
    <property type="match status" value="1"/>
</dbReference>
<dbReference type="SUPFAM" id="SSF50729">
    <property type="entry name" value="PH domain-like"/>
    <property type="match status" value="1"/>
</dbReference>
<dbReference type="InterPro" id="IPR036028">
    <property type="entry name" value="SH3-like_dom_sf"/>
</dbReference>
<evidence type="ECO:0000313" key="11">
    <source>
        <dbReference type="EMBL" id="KAK4879735.1"/>
    </source>
</evidence>
<dbReference type="PROSITE" id="PS50002">
    <property type="entry name" value="SH3"/>
    <property type="match status" value="1"/>
</dbReference>
<reference evidence="12" key="1">
    <citation type="submission" date="2023-01" db="EMBL/GenBank/DDBJ databases">
        <title>Key to firefly adult light organ development and bioluminescence: homeobox transcription factors regulate luciferase expression and transportation to peroxisome.</title>
        <authorList>
            <person name="Fu X."/>
        </authorList>
    </citation>
    <scope>NUCLEOTIDE SEQUENCE [LARGE SCALE GENOMIC DNA]</scope>
</reference>
<keyword evidence="12" id="KW-1185">Reference proteome</keyword>
<dbReference type="InterPro" id="IPR035899">
    <property type="entry name" value="DBL_dom_sf"/>
</dbReference>
<dbReference type="InterPro" id="IPR000219">
    <property type="entry name" value="DH_dom"/>
</dbReference>
<name>A0AAN7SR49_9COLE</name>
<dbReference type="FunFam" id="2.30.30.40:FF:000072">
    <property type="entry name" value="Unconventional Myosin IB"/>
    <property type="match status" value="1"/>
</dbReference>
<dbReference type="Pfam" id="PF00169">
    <property type="entry name" value="PH"/>
    <property type="match status" value="1"/>
</dbReference>
<dbReference type="Pfam" id="PF00018">
    <property type="entry name" value="SH3_1"/>
    <property type="match status" value="1"/>
</dbReference>
<dbReference type="CDD" id="cd00160">
    <property type="entry name" value="RhoGEF"/>
    <property type="match status" value="1"/>
</dbReference>
<dbReference type="PROSITE" id="PS00028">
    <property type="entry name" value="ZINC_FINGER_C2H2_1"/>
    <property type="match status" value="3"/>
</dbReference>
<keyword evidence="2 5" id="KW-0728">SH3 domain</keyword>
<dbReference type="InterPro" id="IPR001849">
    <property type="entry name" value="PH_domain"/>
</dbReference>
<evidence type="ECO:0000313" key="12">
    <source>
        <dbReference type="Proteomes" id="UP001353858"/>
    </source>
</evidence>
<evidence type="ECO:0000259" key="8">
    <source>
        <dbReference type="PROSITE" id="PS50002"/>
    </source>
</evidence>
<evidence type="ECO:0000256" key="2">
    <source>
        <dbReference type="ARBA" id="ARBA00022443"/>
    </source>
</evidence>
<feature type="domain" description="PH" evidence="9">
    <location>
        <begin position="280"/>
        <end position="381"/>
    </location>
</feature>
<evidence type="ECO:0000259" key="10">
    <source>
        <dbReference type="PROSITE" id="PS50010"/>
    </source>
</evidence>
<keyword evidence="6" id="KW-0175">Coiled coil</keyword>
<dbReference type="SMART" id="SM00233">
    <property type="entry name" value="PH"/>
    <property type="match status" value="1"/>
</dbReference>
<keyword evidence="3" id="KW-0344">Guanine-nucleotide releasing factor</keyword>
<protein>
    <recommendedName>
        <fullName evidence="13">Rho guanine nucleotide exchange factor 7</fullName>
    </recommendedName>
</protein>
<dbReference type="GO" id="GO:0030027">
    <property type="term" value="C:lamellipodium"/>
    <property type="evidence" value="ECO:0007669"/>
    <property type="project" value="UniProtKB-SubCell"/>
</dbReference>
<dbReference type="InterPro" id="IPR013087">
    <property type="entry name" value="Znf_C2H2_type"/>
</dbReference>
<dbReference type="SUPFAM" id="SSF48065">
    <property type="entry name" value="DBL homology domain (DH-domain)"/>
    <property type="match status" value="1"/>
</dbReference>
<evidence type="ECO:0000256" key="3">
    <source>
        <dbReference type="ARBA" id="ARBA00022658"/>
    </source>
</evidence>
<dbReference type="CDD" id="cd01225">
    <property type="entry name" value="PH_Cool_Pix"/>
    <property type="match status" value="1"/>
</dbReference>
<dbReference type="PROSITE" id="PS50010">
    <property type="entry name" value="DH_2"/>
    <property type="match status" value="1"/>
</dbReference>
<dbReference type="Gene3D" id="2.30.29.30">
    <property type="entry name" value="Pleckstrin-homology domain (PH domain)/Phosphotyrosine-binding domain (PTB)"/>
    <property type="match status" value="1"/>
</dbReference>
<keyword evidence="4" id="KW-0966">Cell projection</keyword>
<dbReference type="Gene3D" id="2.30.30.40">
    <property type="entry name" value="SH3 Domains"/>
    <property type="match status" value="1"/>
</dbReference>
<dbReference type="SUPFAM" id="SSF50044">
    <property type="entry name" value="SH3-domain"/>
    <property type="match status" value="1"/>
</dbReference>
<dbReference type="GO" id="GO:0005737">
    <property type="term" value="C:cytoplasm"/>
    <property type="evidence" value="ECO:0007669"/>
    <property type="project" value="TreeGrafter"/>
</dbReference>
<dbReference type="AlphaFoldDB" id="A0AAN7SR49"/>
<dbReference type="Pfam" id="PF00621">
    <property type="entry name" value="RhoGEF"/>
    <property type="match status" value="1"/>
</dbReference>
<accession>A0AAN7SR49</accession>
<feature type="domain" description="DH" evidence="10">
    <location>
        <begin position="78"/>
        <end position="258"/>
    </location>
</feature>
<evidence type="ECO:0008006" key="13">
    <source>
        <dbReference type="Google" id="ProtNLM"/>
    </source>
</evidence>
<feature type="region of interest" description="Disordered" evidence="7">
    <location>
        <begin position="1070"/>
        <end position="1090"/>
    </location>
</feature>
<comment type="caution">
    <text evidence="11">The sequence shown here is derived from an EMBL/GenBank/DDBJ whole genome shotgun (WGS) entry which is preliminary data.</text>
</comment>
<organism evidence="11 12">
    <name type="scientific">Aquatica leii</name>
    <dbReference type="NCBI Taxonomy" id="1421715"/>
    <lineage>
        <taxon>Eukaryota</taxon>
        <taxon>Metazoa</taxon>
        <taxon>Ecdysozoa</taxon>
        <taxon>Arthropoda</taxon>
        <taxon>Hexapoda</taxon>
        <taxon>Insecta</taxon>
        <taxon>Pterygota</taxon>
        <taxon>Neoptera</taxon>
        <taxon>Endopterygota</taxon>
        <taxon>Coleoptera</taxon>
        <taxon>Polyphaga</taxon>
        <taxon>Elateriformia</taxon>
        <taxon>Elateroidea</taxon>
        <taxon>Lampyridae</taxon>
        <taxon>Luciolinae</taxon>
        <taxon>Aquatica</taxon>
    </lineage>
</organism>